<evidence type="ECO:0000256" key="2">
    <source>
        <dbReference type="ARBA" id="ARBA00023242"/>
    </source>
</evidence>
<dbReference type="SUPFAM" id="SSF158639">
    <property type="entry name" value="ENT-like"/>
    <property type="match status" value="1"/>
</dbReference>
<keyword evidence="2" id="KW-0539">Nucleus</keyword>
<evidence type="ECO:0000259" key="3">
    <source>
        <dbReference type="PROSITE" id="PS51138"/>
    </source>
</evidence>
<dbReference type="PANTHER" id="PTHR31917">
    <property type="entry name" value="AGENET DOMAIN-CONTAINING PROTEIN-RELATED"/>
    <property type="match status" value="1"/>
</dbReference>
<feature type="domain" description="ENT" evidence="3">
    <location>
        <begin position="343"/>
        <end position="403"/>
    </location>
</feature>
<dbReference type="EMBL" id="PKMF04000263">
    <property type="protein sequence ID" value="KAK7840396.1"/>
    <property type="molecule type" value="Genomic_DNA"/>
</dbReference>
<dbReference type="Pfam" id="PF05641">
    <property type="entry name" value="Agenet"/>
    <property type="match status" value="1"/>
</dbReference>
<dbReference type="Proteomes" id="UP000237347">
    <property type="component" value="Unassembled WGS sequence"/>
</dbReference>
<dbReference type="SMART" id="SM00743">
    <property type="entry name" value="Agenet"/>
    <property type="match status" value="2"/>
</dbReference>
<name>A0AAW0KR07_QUESU</name>
<dbReference type="GO" id="GO:0005634">
    <property type="term" value="C:nucleus"/>
    <property type="evidence" value="ECO:0007669"/>
    <property type="project" value="UniProtKB-SubCell"/>
</dbReference>
<evidence type="ECO:0000313" key="4">
    <source>
        <dbReference type="EMBL" id="KAK7840396.1"/>
    </source>
</evidence>
<proteinExistence type="predicted"/>
<dbReference type="PANTHER" id="PTHR31917:SF59">
    <property type="entry name" value="ENT DOMAIN-CONTAINING PROTEIN"/>
    <property type="match status" value="1"/>
</dbReference>
<comment type="subcellular location">
    <subcellularLocation>
        <location evidence="1">Nucleus</location>
    </subcellularLocation>
</comment>
<dbReference type="PROSITE" id="PS51138">
    <property type="entry name" value="ENT"/>
    <property type="match status" value="1"/>
</dbReference>
<accession>A0AAW0KR07</accession>
<evidence type="ECO:0000313" key="5">
    <source>
        <dbReference type="Proteomes" id="UP000237347"/>
    </source>
</evidence>
<evidence type="ECO:0000256" key="1">
    <source>
        <dbReference type="ARBA" id="ARBA00004123"/>
    </source>
</evidence>
<dbReference type="InterPro" id="IPR036142">
    <property type="entry name" value="ENT_dom-like_sf"/>
</dbReference>
<dbReference type="InterPro" id="IPR008395">
    <property type="entry name" value="Agenet-like_dom"/>
</dbReference>
<keyword evidence="5" id="KW-1185">Reference proteome</keyword>
<organism evidence="4 5">
    <name type="scientific">Quercus suber</name>
    <name type="common">Cork oak</name>
    <dbReference type="NCBI Taxonomy" id="58331"/>
    <lineage>
        <taxon>Eukaryota</taxon>
        <taxon>Viridiplantae</taxon>
        <taxon>Streptophyta</taxon>
        <taxon>Embryophyta</taxon>
        <taxon>Tracheophyta</taxon>
        <taxon>Spermatophyta</taxon>
        <taxon>Magnoliopsida</taxon>
        <taxon>eudicotyledons</taxon>
        <taxon>Gunneridae</taxon>
        <taxon>Pentapetalae</taxon>
        <taxon>rosids</taxon>
        <taxon>fabids</taxon>
        <taxon>Fagales</taxon>
        <taxon>Fagaceae</taxon>
        <taxon>Quercus</taxon>
    </lineage>
</organism>
<comment type="caution">
    <text evidence="4">The sequence shown here is derived from an EMBL/GenBank/DDBJ whole genome shotgun (WGS) entry which is preliminary data.</text>
</comment>
<dbReference type="Gene3D" id="2.30.30.140">
    <property type="match status" value="1"/>
</dbReference>
<reference evidence="4 5" key="1">
    <citation type="journal article" date="2018" name="Sci. Data">
        <title>The draft genome sequence of cork oak.</title>
        <authorList>
            <person name="Ramos A.M."/>
            <person name="Usie A."/>
            <person name="Barbosa P."/>
            <person name="Barros P.M."/>
            <person name="Capote T."/>
            <person name="Chaves I."/>
            <person name="Simoes F."/>
            <person name="Abreu I."/>
            <person name="Carrasquinho I."/>
            <person name="Faro C."/>
            <person name="Guimaraes J.B."/>
            <person name="Mendonca D."/>
            <person name="Nobrega F."/>
            <person name="Rodrigues L."/>
            <person name="Saibo N.J.M."/>
            <person name="Varela M.C."/>
            <person name="Egas C."/>
            <person name="Matos J."/>
            <person name="Miguel C.M."/>
            <person name="Oliveira M.M."/>
            <person name="Ricardo C.P."/>
            <person name="Goncalves S."/>
        </authorList>
    </citation>
    <scope>NUCLEOTIDE SEQUENCE [LARGE SCALE GENOMIC DNA]</scope>
    <source>
        <strain evidence="5">cv. HL8</strain>
    </source>
</reference>
<dbReference type="InterPro" id="IPR014002">
    <property type="entry name" value="Agenet_dom_plant"/>
</dbReference>
<dbReference type="Gene3D" id="1.10.1240.40">
    <property type="entry name" value="ENT domain"/>
    <property type="match status" value="1"/>
</dbReference>
<gene>
    <name evidence="4" type="ORF">CFP56_016788</name>
</gene>
<dbReference type="AlphaFoldDB" id="A0AAW0KR07"/>
<dbReference type="SMART" id="SM01191">
    <property type="entry name" value="ENT"/>
    <property type="match status" value="1"/>
</dbReference>
<dbReference type="InterPro" id="IPR005491">
    <property type="entry name" value="ENT_dom"/>
</dbReference>
<dbReference type="Pfam" id="PF03735">
    <property type="entry name" value="ENT"/>
    <property type="match status" value="1"/>
</dbReference>
<protein>
    <recommendedName>
        <fullName evidence="3">ENT domain-containing protein</fullName>
    </recommendedName>
</protein>
<sequence>MRFKEGNLVEVLKKENDPCGCWFPGIVASADGNNCIVRYKGVINNKGEPVVERVRGEDVRPRPPIEKGEGWKVGDIAEVFDIQCWRVAKIVKVLKNVHFVVRLFGSIQLREFHKSNLRIRQAWHNNKWSLVGKFTENKQTGNNHTQDYSEQPGSLICRAPPQAIRQGIHLRVANAKKHLKDKHSHNEMCLPVRTSKRSHIHCSELPSSEDPRVRSCKKIKSSPNARRCDQPLMRNHCFFMQVDDSSSPKVRVDEKSRNKSIEMDAKMKKETNNWIHNTSVLPLFSEGSDQCSIASCSLNAYDDYPGENSGDRVEIILDNSDAESSFPPLVSKRNSTPSPRQKLEVDVHKLELQAYNSTVQALYASGPLSWEQESLLTNLRLSLHISNEEHLLQLRHLLSTQVG</sequence>